<sequence length="732" mass="81340">MDANVYIGIWTNWSRGPIFGPTLTATRAHGNYLIVFTALFVAFVTSRFWRILCLFIHRSYSTSQQRHTIHHQRQVILRNSSTPDSALESLLSLLWTWRSLAIKDLVLLGLLALLAYISAVAFPVAGGVSSIISSAVGDEVLLDGGRCGVVIPGTQSMEEVAFISGYRSELLDDARNYAQQCYRSDKFGSMECNKFAVRNITAISNNTASCPFDDSICRNTNSNIELDTGYIDSNEILGLNAPENERFAFRYVLNCAPLTTESRTSHVVVSNQSMVRYYYGTDNEALQNFTHATPDLESQYNSIRSALTPNFEIYWVDVPMHQGKPFFPSFTPIPELMPADGDLTIIFLSGNGVFFGNSTNDAWYRATKVASKGVGFERLTGNMTAYEPEEAASPLGCVTRTQWCNSAYPRDRGCGPPTGMMDSMYGAAPLFNLTPNDFNSDMPQSADPSGSRLIWPVLTLFNNPITISSLLTHLGTKSLQSQSGVNNGIQWSLAENQWQLDVSNWFNTILAMIQASFVNTAIGPRSSESEQFSHPPLNENEQYFCDNQKIRSSAHTSFSLFGLYFTFILGAIIIVLSYALEPIFSLLYKRRKYKPYAHLEWQTNACLQLHRLAHEELGLAQWSNCLDEVPTTDANVFLASLDITTPEHPVLSRTQEMDSPEKPGPESQISEQQETDGDSHSSSATDDIASMLHQHQLGDEVAEEPNTLPEIETDITFQNHRPVLSRGTPVGG</sequence>
<evidence type="ECO:0000313" key="1">
    <source>
        <dbReference type="EMBL" id="KAI6082018.1"/>
    </source>
</evidence>
<keyword evidence="2" id="KW-1185">Reference proteome</keyword>
<comment type="caution">
    <text evidence="1">The sequence shown here is derived from an EMBL/GenBank/DDBJ whole genome shotgun (WGS) entry which is preliminary data.</text>
</comment>
<gene>
    <name evidence="1" type="ORF">F4821DRAFT_274499</name>
</gene>
<dbReference type="Proteomes" id="UP001497680">
    <property type="component" value="Unassembled WGS sequence"/>
</dbReference>
<name>A0ACC0CNI9_9PEZI</name>
<dbReference type="EMBL" id="MU394381">
    <property type="protein sequence ID" value="KAI6082018.1"/>
    <property type="molecule type" value="Genomic_DNA"/>
</dbReference>
<organism evidence="1 2">
    <name type="scientific">Hypoxylon rubiginosum</name>
    <dbReference type="NCBI Taxonomy" id="110542"/>
    <lineage>
        <taxon>Eukaryota</taxon>
        <taxon>Fungi</taxon>
        <taxon>Dikarya</taxon>
        <taxon>Ascomycota</taxon>
        <taxon>Pezizomycotina</taxon>
        <taxon>Sordariomycetes</taxon>
        <taxon>Xylariomycetidae</taxon>
        <taxon>Xylariales</taxon>
        <taxon>Hypoxylaceae</taxon>
        <taxon>Hypoxylon</taxon>
    </lineage>
</organism>
<accession>A0ACC0CNI9</accession>
<protein>
    <submittedName>
        <fullName evidence="1">Uncharacterized protein</fullName>
    </submittedName>
</protein>
<proteinExistence type="predicted"/>
<reference evidence="1 2" key="1">
    <citation type="journal article" date="2022" name="New Phytol.">
        <title>Ecological generalism drives hyperdiversity of secondary metabolite gene clusters in xylarialean endophytes.</title>
        <authorList>
            <person name="Franco M.E.E."/>
            <person name="Wisecaver J.H."/>
            <person name="Arnold A.E."/>
            <person name="Ju Y.M."/>
            <person name="Slot J.C."/>
            <person name="Ahrendt S."/>
            <person name="Moore L.P."/>
            <person name="Eastman K.E."/>
            <person name="Scott K."/>
            <person name="Konkel Z."/>
            <person name="Mondo S.J."/>
            <person name="Kuo A."/>
            <person name="Hayes R.D."/>
            <person name="Haridas S."/>
            <person name="Andreopoulos B."/>
            <person name="Riley R."/>
            <person name="LaButti K."/>
            <person name="Pangilinan J."/>
            <person name="Lipzen A."/>
            <person name="Amirebrahimi M."/>
            <person name="Yan J."/>
            <person name="Adam C."/>
            <person name="Keymanesh K."/>
            <person name="Ng V."/>
            <person name="Louie K."/>
            <person name="Northen T."/>
            <person name="Drula E."/>
            <person name="Henrissat B."/>
            <person name="Hsieh H.M."/>
            <person name="Youens-Clark K."/>
            <person name="Lutzoni F."/>
            <person name="Miadlikowska J."/>
            <person name="Eastwood D.C."/>
            <person name="Hamelin R.C."/>
            <person name="Grigoriev I.V."/>
            <person name="U'Ren J.M."/>
        </authorList>
    </citation>
    <scope>NUCLEOTIDE SEQUENCE [LARGE SCALE GENOMIC DNA]</scope>
    <source>
        <strain evidence="1 2">ER1909</strain>
    </source>
</reference>
<evidence type="ECO:0000313" key="2">
    <source>
        <dbReference type="Proteomes" id="UP001497680"/>
    </source>
</evidence>